<accession>A0A1Y1IGZ4</accession>
<gene>
    <name evidence="1" type="ORF">KFL_005120030</name>
</gene>
<evidence type="ECO:0000313" key="1">
    <source>
        <dbReference type="EMBL" id="GAQ89332.1"/>
    </source>
</evidence>
<dbReference type="EMBL" id="DF237461">
    <property type="protein sequence ID" value="GAQ89332.1"/>
    <property type="molecule type" value="Genomic_DNA"/>
</dbReference>
<dbReference type="AlphaFoldDB" id="A0A1Y1IGZ4"/>
<evidence type="ECO:0000313" key="2">
    <source>
        <dbReference type="Proteomes" id="UP000054558"/>
    </source>
</evidence>
<protein>
    <submittedName>
        <fullName evidence="1">Uncharacterized protein</fullName>
    </submittedName>
</protein>
<proteinExistence type="predicted"/>
<name>A0A1Y1IGZ4_KLENI</name>
<organism evidence="1 2">
    <name type="scientific">Klebsormidium nitens</name>
    <name type="common">Green alga</name>
    <name type="synonym">Ulothrix nitens</name>
    <dbReference type="NCBI Taxonomy" id="105231"/>
    <lineage>
        <taxon>Eukaryota</taxon>
        <taxon>Viridiplantae</taxon>
        <taxon>Streptophyta</taxon>
        <taxon>Klebsormidiophyceae</taxon>
        <taxon>Klebsormidiales</taxon>
        <taxon>Klebsormidiaceae</taxon>
        <taxon>Klebsormidium</taxon>
    </lineage>
</organism>
<reference evidence="1 2" key="1">
    <citation type="journal article" date="2014" name="Nat. Commun.">
        <title>Klebsormidium flaccidum genome reveals primary factors for plant terrestrial adaptation.</title>
        <authorList>
            <person name="Hori K."/>
            <person name="Maruyama F."/>
            <person name="Fujisawa T."/>
            <person name="Togashi T."/>
            <person name="Yamamoto N."/>
            <person name="Seo M."/>
            <person name="Sato S."/>
            <person name="Yamada T."/>
            <person name="Mori H."/>
            <person name="Tajima N."/>
            <person name="Moriyama T."/>
            <person name="Ikeuchi M."/>
            <person name="Watanabe M."/>
            <person name="Wada H."/>
            <person name="Kobayashi K."/>
            <person name="Saito M."/>
            <person name="Masuda T."/>
            <person name="Sasaki-Sekimoto Y."/>
            <person name="Mashiguchi K."/>
            <person name="Awai K."/>
            <person name="Shimojima M."/>
            <person name="Masuda S."/>
            <person name="Iwai M."/>
            <person name="Nobusawa T."/>
            <person name="Narise T."/>
            <person name="Kondo S."/>
            <person name="Saito H."/>
            <person name="Sato R."/>
            <person name="Murakawa M."/>
            <person name="Ihara Y."/>
            <person name="Oshima-Yamada Y."/>
            <person name="Ohtaka K."/>
            <person name="Satoh M."/>
            <person name="Sonobe K."/>
            <person name="Ishii M."/>
            <person name="Ohtani R."/>
            <person name="Kanamori-Sato M."/>
            <person name="Honoki R."/>
            <person name="Miyazaki D."/>
            <person name="Mochizuki H."/>
            <person name="Umetsu J."/>
            <person name="Higashi K."/>
            <person name="Shibata D."/>
            <person name="Kamiya Y."/>
            <person name="Sato N."/>
            <person name="Nakamura Y."/>
            <person name="Tabata S."/>
            <person name="Ida S."/>
            <person name="Kurokawa K."/>
            <person name="Ohta H."/>
        </authorList>
    </citation>
    <scope>NUCLEOTIDE SEQUENCE [LARGE SCALE GENOMIC DNA]</scope>
    <source>
        <strain evidence="1 2">NIES-2285</strain>
    </source>
</reference>
<keyword evidence="2" id="KW-1185">Reference proteome</keyword>
<sequence>MGGRPKDLLEGQVNATQAEYLDPDALTAINACFNRLNGKCPDSPAKMAGGNPFFNVTSGTMSYLMKQYCWANCVSARNSMAACADNVISQYDLNATMAPLYYPPAEAAAAIATANIVVTMRSLAGSDTITTSAAAVAASNADLAEQILNWCEVNDPNLKVVMYSGASRRGVLTALGLLAGLMSAVAAIGL</sequence>
<dbReference type="Proteomes" id="UP000054558">
    <property type="component" value="Unassembled WGS sequence"/>
</dbReference>